<name>A0ABD4WM95_PRIMG</name>
<comment type="caution">
    <text evidence="1">The sequence shown here is derived from an EMBL/GenBank/DDBJ whole genome shotgun (WGS) entry which is preliminary data.</text>
</comment>
<organism evidence="1 2">
    <name type="scientific">Priestia megaterium</name>
    <name type="common">Bacillus megaterium</name>
    <dbReference type="NCBI Taxonomy" id="1404"/>
    <lineage>
        <taxon>Bacteria</taxon>
        <taxon>Bacillati</taxon>
        <taxon>Bacillota</taxon>
        <taxon>Bacilli</taxon>
        <taxon>Bacillales</taxon>
        <taxon>Bacillaceae</taxon>
        <taxon>Priestia</taxon>
    </lineage>
</organism>
<accession>A0ABD4WM95</accession>
<dbReference type="Proteomes" id="UP001213771">
    <property type="component" value="Unassembled WGS sequence"/>
</dbReference>
<evidence type="ECO:0000313" key="1">
    <source>
        <dbReference type="EMBL" id="MDD9781346.1"/>
    </source>
</evidence>
<dbReference type="EMBL" id="JARAOX010000103">
    <property type="protein sequence ID" value="MDD9781346.1"/>
    <property type="molecule type" value="Genomic_DNA"/>
</dbReference>
<proteinExistence type="predicted"/>
<reference evidence="1 2" key="1">
    <citation type="submission" date="2023-02" db="EMBL/GenBank/DDBJ databases">
        <authorList>
            <person name="Olszewska D."/>
        </authorList>
    </citation>
    <scope>NUCLEOTIDE SEQUENCE [LARGE SCALE GENOMIC DNA]</scope>
    <source>
        <strain evidence="1 2">FDU301</strain>
    </source>
</reference>
<dbReference type="RefSeq" id="WP_274588526.1">
    <property type="nucleotide sequence ID" value="NZ_JARAOX010000103.1"/>
</dbReference>
<protein>
    <recommendedName>
        <fullName evidence="3">C2H2-type domain-containing protein</fullName>
    </recommendedName>
</protein>
<sequence>MGRLDKYARQFKRKEPTKVLPIRMPESIYNQFRERCEDLGLSMSEAGYLLIKEEMESNVYTSYTNEVAVTTNSLQIPIQKEDAPTTKVIGRKTSLPSTRWTSASYEIENELPCPLCNQWYSKANFSRHVKNHNFTTREILESHQEIINQMIKRRKSN</sequence>
<gene>
    <name evidence="1" type="ORF">PVE99_02725</name>
</gene>
<evidence type="ECO:0008006" key="3">
    <source>
        <dbReference type="Google" id="ProtNLM"/>
    </source>
</evidence>
<dbReference type="AlphaFoldDB" id="A0ABD4WM95"/>
<evidence type="ECO:0000313" key="2">
    <source>
        <dbReference type="Proteomes" id="UP001213771"/>
    </source>
</evidence>